<evidence type="ECO:0000256" key="3">
    <source>
        <dbReference type="ARBA" id="ARBA00022630"/>
    </source>
</evidence>
<dbReference type="InterPro" id="IPR036188">
    <property type="entry name" value="FAD/NAD-bd_sf"/>
</dbReference>
<dbReference type="EMBL" id="BSFM01000014">
    <property type="protein sequence ID" value="GLK85263.1"/>
    <property type="molecule type" value="Genomic_DNA"/>
</dbReference>
<dbReference type="Gene3D" id="3.50.50.60">
    <property type="entry name" value="FAD/NAD(P)-binding domain"/>
    <property type="match status" value="1"/>
</dbReference>
<sequence length="373" mass="40032">MSQAFDLAVVGAGVVGLGHALAAIRRGLKVVVIDRDAQANGASIRNFGFVTVTGQQRGECWRRAMRSRDIWAEIAPEAGIEVVHRGLLVSVRRPEAEAVLEAFLATEMGEGCALLSGNEARAKLPALDGHQSAALWSPHDLRVESRQAIPKLARWLEEAKGVAFHRSTAVTGVEPGRVRTATGTVEAARIVVAPGDDFHSLLPERFKPYNLTRCKLHMLRVADPAVGTLPGSVMSDLSLGRYLGYAELPEAEPLKARLRAEQGELLDNGVHLIVVQSADGSLVVGDSHHYAATPDPFAPEAVDELILDEYEAVFGRRPAGILERWTGTYASAPDRLAFIDRPDPSIRLTVVTSGTGASTGFAIAEEAVAELFD</sequence>
<dbReference type="RefSeq" id="WP_213365068.1">
    <property type="nucleotide sequence ID" value="NZ_BSFM01000014.1"/>
</dbReference>
<protein>
    <submittedName>
        <fullName evidence="6">Oxidoreductase</fullName>
    </submittedName>
</protein>
<comment type="caution">
    <text evidence="6">The sequence shown here is derived from an EMBL/GenBank/DDBJ whole genome shotgun (WGS) entry which is preliminary data.</text>
</comment>
<accession>A0A9W6JZB2</accession>
<dbReference type="InterPro" id="IPR006076">
    <property type="entry name" value="FAD-dep_OxRdtase"/>
</dbReference>
<feature type="domain" description="FAD dependent oxidoreductase" evidence="5">
    <location>
        <begin position="6"/>
        <end position="368"/>
    </location>
</feature>
<comment type="similarity">
    <text evidence="2">Belongs to the DadA oxidoreductase family.</text>
</comment>
<dbReference type="AlphaFoldDB" id="A0A9W6JZB2"/>
<proteinExistence type="inferred from homology"/>
<dbReference type="NCBIfam" id="TIGR03364">
    <property type="entry name" value="HpnW_proposed"/>
    <property type="match status" value="1"/>
</dbReference>
<keyword evidence="3" id="KW-0285">Flavoprotein</keyword>
<keyword evidence="4" id="KW-0560">Oxidoreductase</keyword>
<evidence type="ECO:0000259" key="5">
    <source>
        <dbReference type="Pfam" id="PF01266"/>
    </source>
</evidence>
<comment type="cofactor">
    <cofactor evidence="1">
        <name>FAD</name>
        <dbReference type="ChEBI" id="CHEBI:57692"/>
    </cofactor>
</comment>
<reference evidence="6" key="2">
    <citation type="submission" date="2023-01" db="EMBL/GenBank/DDBJ databases">
        <authorList>
            <person name="Sun Q."/>
            <person name="Evtushenko L."/>
        </authorList>
    </citation>
    <scope>NUCLEOTIDE SEQUENCE</scope>
    <source>
        <strain evidence="6">VKM B-2789</strain>
    </source>
</reference>
<dbReference type="GO" id="GO:0005737">
    <property type="term" value="C:cytoplasm"/>
    <property type="evidence" value="ECO:0007669"/>
    <property type="project" value="TreeGrafter"/>
</dbReference>
<dbReference type="PANTHER" id="PTHR13847">
    <property type="entry name" value="SARCOSINE DEHYDROGENASE-RELATED"/>
    <property type="match status" value="1"/>
</dbReference>
<reference evidence="6" key="1">
    <citation type="journal article" date="2014" name="Int. J. Syst. Evol. Microbiol.">
        <title>Complete genome sequence of Corynebacterium casei LMG S-19264T (=DSM 44701T), isolated from a smear-ripened cheese.</title>
        <authorList>
            <consortium name="US DOE Joint Genome Institute (JGI-PGF)"/>
            <person name="Walter F."/>
            <person name="Albersmeier A."/>
            <person name="Kalinowski J."/>
            <person name="Ruckert C."/>
        </authorList>
    </citation>
    <scope>NUCLEOTIDE SEQUENCE</scope>
    <source>
        <strain evidence="6">VKM B-2789</strain>
    </source>
</reference>
<evidence type="ECO:0000313" key="6">
    <source>
        <dbReference type="EMBL" id="GLK85263.1"/>
    </source>
</evidence>
<dbReference type="PANTHER" id="PTHR13847:SF286">
    <property type="entry name" value="D-AMINO ACID DEHYDROGENASE"/>
    <property type="match status" value="1"/>
</dbReference>
<dbReference type="GO" id="GO:0016491">
    <property type="term" value="F:oxidoreductase activity"/>
    <property type="evidence" value="ECO:0007669"/>
    <property type="project" value="UniProtKB-KW"/>
</dbReference>
<evidence type="ECO:0000256" key="1">
    <source>
        <dbReference type="ARBA" id="ARBA00001974"/>
    </source>
</evidence>
<dbReference type="Gene3D" id="3.30.9.10">
    <property type="entry name" value="D-Amino Acid Oxidase, subunit A, domain 2"/>
    <property type="match status" value="1"/>
</dbReference>
<evidence type="ECO:0000256" key="2">
    <source>
        <dbReference type="ARBA" id="ARBA00009410"/>
    </source>
</evidence>
<keyword evidence="7" id="KW-1185">Reference proteome</keyword>
<dbReference type="Proteomes" id="UP001143330">
    <property type="component" value="Unassembled WGS sequence"/>
</dbReference>
<dbReference type="InterPro" id="IPR017741">
    <property type="entry name" value="FAD-dependent_OxRdtase_HpnW"/>
</dbReference>
<gene>
    <name evidence="6" type="ORF">GCM10017653_33330</name>
</gene>
<evidence type="ECO:0000313" key="7">
    <source>
        <dbReference type="Proteomes" id="UP001143330"/>
    </source>
</evidence>
<dbReference type="Pfam" id="PF01266">
    <property type="entry name" value="DAO"/>
    <property type="match status" value="1"/>
</dbReference>
<evidence type="ECO:0000256" key="4">
    <source>
        <dbReference type="ARBA" id="ARBA00023002"/>
    </source>
</evidence>
<organism evidence="6 7">
    <name type="scientific">Ancylobacter defluvii</name>
    <dbReference type="NCBI Taxonomy" id="1282440"/>
    <lineage>
        <taxon>Bacteria</taxon>
        <taxon>Pseudomonadati</taxon>
        <taxon>Pseudomonadota</taxon>
        <taxon>Alphaproteobacteria</taxon>
        <taxon>Hyphomicrobiales</taxon>
        <taxon>Xanthobacteraceae</taxon>
        <taxon>Ancylobacter</taxon>
    </lineage>
</organism>
<dbReference type="SUPFAM" id="SSF51905">
    <property type="entry name" value="FAD/NAD(P)-binding domain"/>
    <property type="match status" value="1"/>
</dbReference>
<name>A0A9W6JZB2_9HYPH</name>